<dbReference type="Proteomes" id="UP001201262">
    <property type="component" value="Unassembled WGS sequence"/>
</dbReference>
<evidence type="ECO:0000313" key="3">
    <source>
        <dbReference type="Proteomes" id="UP001201262"/>
    </source>
</evidence>
<dbReference type="AlphaFoldDB" id="A0AAD4PVF1"/>
<accession>A0AAD4PVF1</accession>
<name>A0AAD4PVF1_9EURO</name>
<dbReference type="RefSeq" id="XP_046066506.1">
    <property type="nucleotide sequence ID" value="XM_046217474.1"/>
</dbReference>
<protein>
    <submittedName>
        <fullName evidence="2">Asp hemolysin-like protein</fullName>
    </submittedName>
</protein>
<dbReference type="InterPro" id="IPR009413">
    <property type="entry name" value="Aegerolysin-typ"/>
</dbReference>
<proteinExistence type="inferred from homology"/>
<reference evidence="2" key="1">
    <citation type="submission" date="2021-12" db="EMBL/GenBank/DDBJ databases">
        <title>Convergent genome expansion in fungi linked to evolution of root-endophyte symbiosis.</title>
        <authorList>
            <consortium name="DOE Joint Genome Institute"/>
            <person name="Ke Y.-H."/>
            <person name="Bonito G."/>
            <person name="Liao H.-L."/>
            <person name="Looney B."/>
            <person name="Rojas-Flechas A."/>
            <person name="Nash J."/>
            <person name="Hameed K."/>
            <person name="Schadt C."/>
            <person name="Martin F."/>
            <person name="Crous P.W."/>
            <person name="Miettinen O."/>
            <person name="Magnuson J.K."/>
            <person name="Labbe J."/>
            <person name="Jacobson D."/>
            <person name="Doktycz M.J."/>
            <person name="Veneault-Fourrey C."/>
            <person name="Kuo A."/>
            <person name="Mondo S."/>
            <person name="Calhoun S."/>
            <person name="Riley R."/>
            <person name="Ohm R."/>
            <person name="LaButti K."/>
            <person name="Andreopoulos B."/>
            <person name="Pangilinan J."/>
            <person name="Nolan M."/>
            <person name="Tritt A."/>
            <person name="Clum A."/>
            <person name="Lipzen A."/>
            <person name="Daum C."/>
            <person name="Barry K."/>
            <person name="Grigoriev I.V."/>
            <person name="Vilgalys R."/>
        </authorList>
    </citation>
    <scope>NUCLEOTIDE SEQUENCE</scope>
    <source>
        <strain evidence="2">PMI_201</strain>
    </source>
</reference>
<dbReference type="Gene3D" id="2.60.270.50">
    <property type="match status" value="1"/>
</dbReference>
<comment type="caution">
    <text evidence="2">The sequence shown here is derived from an EMBL/GenBank/DDBJ whole genome shotgun (WGS) entry which is preliminary data.</text>
</comment>
<dbReference type="GO" id="GO:0019836">
    <property type="term" value="P:symbiont-mediated hemolysis of host erythrocyte"/>
    <property type="evidence" value="ECO:0007669"/>
    <property type="project" value="InterPro"/>
</dbReference>
<dbReference type="Pfam" id="PF06355">
    <property type="entry name" value="Aegerolysin"/>
    <property type="match status" value="1"/>
</dbReference>
<dbReference type="EMBL" id="JAJTJA010000014">
    <property type="protein sequence ID" value="KAH8690223.1"/>
    <property type="molecule type" value="Genomic_DNA"/>
</dbReference>
<evidence type="ECO:0000256" key="1">
    <source>
        <dbReference type="ARBA" id="ARBA00010795"/>
    </source>
</evidence>
<evidence type="ECO:0000313" key="2">
    <source>
        <dbReference type="EMBL" id="KAH8690223.1"/>
    </source>
</evidence>
<keyword evidence="3" id="KW-1185">Reference proteome</keyword>
<dbReference type="GeneID" id="70247761"/>
<comment type="similarity">
    <text evidence="1">Belongs to the aegerolysin family.</text>
</comment>
<sequence length="138" mass="15258">MASADQQYLSILLTDDMKYDIRIENSQLQSGEFYVEGNPNDVLTTDDVDDTSVRHNGGRRSICSCGEAGSMSGTQGSLDLVDDVRDTKICTLTWRASMEPGKQNAFLTSNLNPRYQVDIGKWNRSGIMGEVPVSILEM</sequence>
<gene>
    <name evidence="2" type="ORF">BGW36DRAFT_390398</name>
</gene>
<organism evidence="2 3">
    <name type="scientific">Talaromyces proteolyticus</name>
    <dbReference type="NCBI Taxonomy" id="1131652"/>
    <lineage>
        <taxon>Eukaryota</taxon>
        <taxon>Fungi</taxon>
        <taxon>Dikarya</taxon>
        <taxon>Ascomycota</taxon>
        <taxon>Pezizomycotina</taxon>
        <taxon>Eurotiomycetes</taxon>
        <taxon>Eurotiomycetidae</taxon>
        <taxon>Eurotiales</taxon>
        <taxon>Trichocomaceae</taxon>
        <taxon>Talaromyces</taxon>
        <taxon>Talaromyces sect. Bacilispori</taxon>
    </lineage>
</organism>